<gene>
    <name evidence="2" type="ORF">MM239_12190</name>
</gene>
<keyword evidence="3" id="KW-1185">Reference proteome</keyword>
<comment type="caution">
    <text evidence="2">The sequence shown here is derived from an EMBL/GenBank/DDBJ whole genome shotgun (WGS) entry which is preliminary data.</text>
</comment>
<evidence type="ECO:0008006" key="4">
    <source>
        <dbReference type="Google" id="ProtNLM"/>
    </source>
</evidence>
<feature type="signal peptide" evidence="1">
    <location>
        <begin position="1"/>
        <end position="19"/>
    </location>
</feature>
<organism evidence="2 3">
    <name type="scientific">Belliella filtrata</name>
    <dbReference type="NCBI Taxonomy" id="2923435"/>
    <lineage>
        <taxon>Bacteria</taxon>
        <taxon>Pseudomonadati</taxon>
        <taxon>Bacteroidota</taxon>
        <taxon>Cytophagia</taxon>
        <taxon>Cytophagales</taxon>
        <taxon>Cyclobacteriaceae</taxon>
        <taxon>Belliella</taxon>
    </lineage>
</organism>
<dbReference type="RefSeq" id="WP_241348525.1">
    <property type="nucleotide sequence ID" value="NZ_JAKZGP010000030.1"/>
</dbReference>
<evidence type="ECO:0000313" key="3">
    <source>
        <dbReference type="Proteomes" id="UP001165489"/>
    </source>
</evidence>
<name>A0ABS9V167_9BACT</name>
<protein>
    <recommendedName>
        <fullName evidence="4">Lipoprotein</fullName>
    </recommendedName>
</protein>
<dbReference type="Proteomes" id="UP001165489">
    <property type="component" value="Unassembled WGS sequence"/>
</dbReference>
<reference evidence="2" key="1">
    <citation type="submission" date="2022-03" db="EMBL/GenBank/DDBJ databases">
        <title>De novo assembled genomes of Belliella spp. (Cyclobacteriaceae) strains.</title>
        <authorList>
            <person name="Szabo A."/>
            <person name="Korponai K."/>
            <person name="Felfoldi T."/>
        </authorList>
    </citation>
    <scope>NUCLEOTIDE SEQUENCE</scope>
    <source>
        <strain evidence="2">DSM 111904</strain>
    </source>
</reference>
<sequence length="207" mass="23571">MKRLIILSFIICLASACKTVDYDWEDFKYAPTPKVTLDVESSALPTFASAKVSFFNMASPDYATSQTFNWTLDFYDAEGRAGVQAIEVFVSFNRREGVPPVYPIVLSLAQVHPTERQFPLPSMIRPTDRFYERVTEFPKTYSFTPSELAALTEINLSTVAVNDYFLFKFIVIMEDGTRIVQYNDNSCDESRGELCDCRVGVRFKNIP</sequence>
<keyword evidence="1" id="KW-0732">Signal</keyword>
<feature type="chain" id="PRO_5046780341" description="Lipoprotein" evidence="1">
    <location>
        <begin position="20"/>
        <end position="207"/>
    </location>
</feature>
<proteinExistence type="predicted"/>
<dbReference type="PROSITE" id="PS51257">
    <property type="entry name" value="PROKAR_LIPOPROTEIN"/>
    <property type="match status" value="1"/>
</dbReference>
<evidence type="ECO:0000256" key="1">
    <source>
        <dbReference type="SAM" id="SignalP"/>
    </source>
</evidence>
<evidence type="ECO:0000313" key="2">
    <source>
        <dbReference type="EMBL" id="MCH7410159.1"/>
    </source>
</evidence>
<accession>A0ABS9V167</accession>
<dbReference type="EMBL" id="JAKZGP010000030">
    <property type="protein sequence ID" value="MCH7410159.1"/>
    <property type="molecule type" value="Genomic_DNA"/>
</dbReference>